<dbReference type="STRING" id="3088.A0A383W272"/>
<accession>A0A383W272</accession>
<feature type="transmembrane region" description="Helical" evidence="9">
    <location>
        <begin position="1446"/>
        <end position="1468"/>
    </location>
</feature>
<dbReference type="EMBL" id="FNXT01001074">
    <property type="protein sequence ID" value="SZX71747.1"/>
    <property type="molecule type" value="Genomic_DNA"/>
</dbReference>
<dbReference type="SMART" id="SM00710">
    <property type="entry name" value="PbH1"/>
    <property type="match status" value="13"/>
</dbReference>
<dbReference type="InterPro" id="IPR003368">
    <property type="entry name" value="POMP_repeat"/>
</dbReference>
<dbReference type="Gene3D" id="2.160.20.10">
    <property type="entry name" value="Single-stranded right-handed beta-helix, Pectin lyase-like"/>
    <property type="match status" value="1"/>
</dbReference>
<organism evidence="11 12">
    <name type="scientific">Tetradesmus obliquus</name>
    <name type="common">Green alga</name>
    <name type="synonym">Acutodesmus obliquus</name>
    <dbReference type="NCBI Taxonomy" id="3088"/>
    <lineage>
        <taxon>Eukaryota</taxon>
        <taxon>Viridiplantae</taxon>
        <taxon>Chlorophyta</taxon>
        <taxon>core chlorophytes</taxon>
        <taxon>Chlorophyceae</taxon>
        <taxon>CS clade</taxon>
        <taxon>Sphaeropleales</taxon>
        <taxon>Scenedesmaceae</taxon>
        <taxon>Tetradesmus</taxon>
    </lineage>
</organism>
<dbReference type="PANTHER" id="PTHR11319">
    <property type="entry name" value="G PROTEIN-COUPLED RECEPTOR-RELATED"/>
    <property type="match status" value="1"/>
</dbReference>
<evidence type="ECO:0008006" key="13">
    <source>
        <dbReference type="Google" id="ProtNLM"/>
    </source>
</evidence>
<feature type="transmembrane region" description="Helical" evidence="9">
    <location>
        <begin position="1668"/>
        <end position="1693"/>
    </location>
</feature>
<evidence type="ECO:0000256" key="9">
    <source>
        <dbReference type="SAM" id="Phobius"/>
    </source>
</evidence>
<dbReference type="Pfam" id="PF02415">
    <property type="entry name" value="Chlam_PMP"/>
    <property type="match status" value="1"/>
</dbReference>
<name>A0A383W272_TETOB</name>
<protein>
    <recommendedName>
        <fullName evidence="13">Right handed beta helix domain-containing protein</fullName>
    </recommendedName>
</protein>
<feature type="compositionally biased region" description="Polar residues" evidence="8">
    <location>
        <begin position="1402"/>
        <end position="1412"/>
    </location>
</feature>
<comment type="subcellular location">
    <subcellularLocation>
        <location evidence="1">Cell envelope</location>
    </subcellularLocation>
    <subcellularLocation>
        <location evidence="2">Cell outer membrane</location>
    </subcellularLocation>
    <subcellularLocation>
        <location evidence="3">Secreted</location>
    </subcellularLocation>
</comment>
<proteinExistence type="predicted"/>
<feature type="chain" id="PRO_5016905156" description="Right handed beta helix domain-containing protein" evidence="10">
    <location>
        <begin position="28"/>
        <end position="1748"/>
    </location>
</feature>
<evidence type="ECO:0000256" key="6">
    <source>
        <dbReference type="ARBA" id="ARBA00023136"/>
    </source>
</evidence>
<dbReference type="InterPro" id="IPR006626">
    <property type="entry name" value="PbH1"/>
</dbReference>
<feature type="compositionally biased region" description="Basic and acidic residues" evidence="8">
    <location>
        <begin position="1381"/>
        <end position="1401"/>
    </location>
</feature>
<evidence type="ECO:0000256" key="4">
    <source>
        <dbReference type="ARBA" id="ARBA00022525"/>
    </source>
</evidence>
<dbReference type="InterPro" id="IPR012334">
    <property type="entry name" value="Pectin_lyas_fold"/>
</dbReference>
<keyword evidence="12" id="KW-1185">Reference proteome</keyword>
<evidence type="ECO:0000256" key="10">
    <source>
        <dbReference type="SAM" id="SignalP"/>
    </source>
</evidence>
<keyword evidence="4" id="KW-0964">Secreted</keyword>
<evidence type="ECO:0000256" key="2">
    <source>
        <dbReference type="ARBA" id="ARBA00004442"/>
    </source>
</evidence>
<feature type="transmembrane region" description="Helical" evidence="9">
    <location>
        <begin position="1305"/>
        <end position="1333"/>
    </location>
</feature>
<dbReference type="SUPFAM" id="SSF51126">
    <property type="entry name" value="Pectin lyase-like"/>
    <property type="match status" value="4"/>
</dbReference>
<dbReference type="GO" id="GO:0005576">
    <property type="term" value="C:extracellular region"/>
    <property type="evidence" value="ECO:0007669"/>
    <property type="project" value="UniProtKB-SubCell"/>
</dbReference>
<evidence type="ECO:0000256" key="8">
    <source>
        <dbReference type="SAM" id="MobiDB-lite"/>
    </source>
</evidence>
<sequence>MRVKGPSSGVLLLLVLLLLLADHGWQARPGLSVAAAPAGTLGAAVPAQYSSIVTVSAATEAAAQEALDRHTSSSTLLHVVLRPDKGNTLNLAKGMTVHKDCGPVLISSASQSDDASSSSSSSNSGKVLLDCSKVKQAASALAVYSTAGVTLRNLAVTGCSKAPAVVSRAGPLALDAMYFHRNKNMADGIDPYAHGTVSCLNCQGLTVIQSTFESNYAFNAGAIYFVSSTAGASIHNSTFKGNAAESGGGAIIAMYSPVLISGCSFTDEKVETFGAWGGAVNIWSATALTIEDTTFKGCYVASAGGAVRVFNSSALLTNITCSSCRADTYGGCLAITFSNVTVRESSFDSNSCDFIGGAIHVDRASALYTYNSTFNNNTALYGGAINGQEPDGLVEMYGCTLTGNSASDKGGAVHVESDAFTFCATDTLIVDNTVDELGGAVACTAANCSFVSCVLANNSAKLGGGIWSSSAQLLALQKAEVAGNKADHGGGIYAEAVTTVDLQSTRIHNNTAAADGGGLALLSAQHALISSSSVQHNQAVVGAGILLLATPLLVLSSSKVTSNQARPRGSQASAVLADGTVAAAGSGGGFWAVQSALQLQGSSIANNSAVAGAGAYLSMCDVEVADSELTGNKAQPGNGGALHASMGSSNTINATNTTFAANTASSGGAVFVTGASTGSSGNGTFNCAGCAFTSNQAAQSGGAVMATGSMQLKLSSSKAASNAAAAGDGGAVLCLGCQLLVINTSSLTDNTAVWGRGGGCSCLDCKHVAVDHLAATNNTAAAGGALWLSLTGNASSSQARKAAAAAGPSFVVDVITSSTFEANTATIGDCSSSQAATCSGADLQRVSAAGGAAFSGSGGAMQLQSAGPIAIKGCSFTRNRAASDGGAVLNRACDGSSSCTLSLDSNSFSDNSAQGNGGAVFTTRGQLLQLQDNTFSSNNAAYGADISTSPAYLGLRPTGIFEESEYADTSAVVQQLPAQEAKRLGVDTLLLLISNREFDLSVRLLDYFGAPVGTSSSSAAQYSQIADASLQLLDYAAPAAASKTSNSTTGNPASRAAGASSCSNAASGSSAADPSGSLCAFVGWASTGNTPTAALADKGNPEAAVCAVGCLSGATTVRFSSSVANFSNIGLSAPPASFLRLQITPHGFESLPPLTVLVKVQPCGIGELTNPKGSSCDACPVPLINLQMSPAEVQACSSCPAGASCLLGFPIPQPGFWHSSPRSAQMLPCTFKAACTPADPGKLVRWQRSLKYEQELPGAADGRVQRYMKAQCAEAWDGPLCKSCAPGHGLGPGNVCRRCISSSKAAAAVAFLAVRALDVLLAAALVAAMMYLWCLAAGFSETLNPTAEKSVSISQAGRSEQKSSVEHRSEAAAEASVALESDSRSRQSEKSEKSGQERSEASAHTQASTQHAVQAADELSQQQGAAVVWKLGLAVLLLLEWQQVSYLLFATAAPLMPPAASWLALLFWTPASTLHWVPLGCVFPDSQHSAASAAAATLSMLYPVLLTVTAAGVLLLAASWHSCRSQQRRRYCYTSPVPQSSKSLEALQQQQQQQRDVDSDKASKQHAAARCSSGLHDSKLGRMLGKLQAALDVAAAVAAELGGAGLLLLSAAASLLFCITDVAAAVTSALQCTELDPSGEKLPGEVRSAVGKFWSQDLRTACFNGVHLGVVVVAGAVGLPLVLGTVVLVVLAARAVSKEEYLPAGRLQWRRLQQLRVSNNPACMHATDEPRCSAFLDRSRAAVDLLGL</sequence>
<keyword evidence="9" id="KW-1133">Transmembrane helix</keyword>
<evidence type="ECO:0000256" key="1">
    <source>
        <dbReference type="ARBA" id="ARBA00004196"/>
    </source>
</evidence>
<keyword evidence="6 9" id="KW-0472">Membrane</keyword>
<gene>
    <name evidence="11" type="ORF">BQ4739_LOCUS11868</name>
</gene>
<dbReference type="InterPro" id="IPR011050">
    <property type="entry name" value="Pectin_lyase_fold/virulence"/>
</dbReference>
<evidence type="ECO:0000256" key="5">
    <source>
        <dbReference type="ARBA" id="ARBA00022729"/>
    </source>
</evidence>
<evidence type="ECO:0000313" key="12">
    <source>
        <dbReference type="Proteomes" id="UP000256970"/>
    </source>
</evidence>
<feature type="transmembrane region" description="Helical" evidence="9">
    <location>
        <begin position="1500"/>
        <end position="1520"/>
    </location>
</feature>
<keyword evidence="9" id="KW-0812">Transmembrane</keyword>
<keyword evidence="7" id="KW-0998">Cell outer membrane</keyword>
<feature type="signal peptide" evidence="10">
    <location>
        <begin position="1"/>
        <end position="27"/>
    </location>
</feature>
<keyword evidence="5 10" id="KW-0732">Signal</keyword>
<evidence type="ECO:0000256" key="3">
    <source>
        <dbReference type="ARBA" id="ARBA00004613"/>
    </source>
</evidence>
<feature type="transmembrane region" description="Helical" evidence="9">
    <location>
        <begin position="1589"/>
        <end position="1617"/>
    </location>
</feature>
<evidence type="ECO:0000256" key="7">
    <source>
        <dbReference type="ARBA" id="ARBA00023237"/>
    </source>
</evidence>
<feature type="region of interest" description="Disordered" evidence="8">
    <location>
        <begin position="1543"/>
        <end position="1563"/>
    </location>
</feature>
<dbReference type="PANTHER" id="PTHR11319:SF35">
    <property type="entry name" value="OUTER MEMBRANE PROTEIN PMPC-RELATED"/>
    <property type="match status" value="1"/>
</dbReference>
<evidence type="ECO:0000313" key="11">
    <source>
        <dbReference type="EMBL" id="SZX71747.1"/>
    </source>
</evidence>
<reference evidence="11 12" key="1">
    <citation type="submission" date="2016-10" db="EMBL/GenBank/DDBJ databases">
        <authorList>
            <person name="Cai Z."/>
        </authorList>
    </citation>
    <scope>NUCLEOTIDE SEQUENCE [LARGE SCALE GENOMIC DNA]</scope>
</reference>
<feature type="region of interest" description="Disordered" evidence="8">
    <location>
        <begin position="1375"/>
        <end position="1415"/>
    </location>
</feature>
<dbReference type="Proteomes" id="UP000256970">
    <property type="component" value="Unassembled WGS sequence"/>
</dbReference>